<protein>
    <recommendedName>
        <fullName evidence="3">AB hydrolase-1 domain-containing protein</fullName>
    </recommendedName>
</protein>
<dbReference type="NCBIfam" id="NF005071">
    <property type="entry name" value="PRK06489.1"/>
    <property type="match status" value="1"/>
</dbReference>
<evidence type="ECO:0000259" key="3">
    <source>
        <dbReference type="Pfam" id="PF00561"/>
    </source>
</evidence>
<evidence type="ECO:0000256" key="2">
    <source>
        <dbReference type="SAM" id="SignalP"/>
    </source>
</evidence>
<feature type="chain" id="PRO_5047387592" description="AB hydrolase-1 domain-containing protein" evidence="2">
    <location>
        <begin position="30"/>
        <end position="367"/>
    </location>
</feature>
<feature type="domain" description="AB hydrolase-1" evidence="3">
    <location>
        <begin position="76"/>
        <end position="325"/>
    </location>
</feature>
<gene>
    <name evidence="4" type="ORF">C3920_06330</name>
</gene>
<dbReference type="Gene3D" id="3.40.50.1820">
    <property type="entry name" value="alpha/beta hydrolase"/>
    <property type="match status" value="1"/>
</dbReference>
<dbReference type="EMBL" id="PRCW01000047">
    <property type="protein sequence ID" value="PYD48121.1"/>
    <property type="molecule type" value="Genomic_DNA"/>
</dbReference>
<evidence type="ECO:0000256" key="1">
    <source>
        <dbReference type="ARBA" id="ARBA00022679"/>
    </source>
</evidence>
<reference evidence="4 5" key="1">
    <citation type="submission" date="2018-02" db="EMBL/GenBank/DDBJ databases">
        <authorList>
            <person name="Skraban J."/>
            <person name="Trcek J."/>
        </authorList>
    </citation>
    <scope>NUCLEOTIDE SEQUENCE [LARGE SCALE GENOMIC DNA]</scope>
    <source>
        <strain evidence="4 5">AV446</strain>
    </source>
</reference>
<sequence length="367" mass="40342">MNHNNGRTQLRLRHLAVLAGCILSLPALARGMPPTRDGTVALDHYQLEDGETLAPVRLHYLTTGTPIRDRDGHIINAVLILHGTVGTAHEPLSPSGLAGLFAPGKPLDARHFYIVAPDGLGAGDSTKPSDGLCDAFPHYGYLDQLALDREMLARIGIVHEKLVLGTSMGGMQVWQWAERYPADSDALVAVSSSPAAVSGRNMLWRQMIMEAITHDPDWHKGHPDPARPPRLWLYTASPLFALMTSNAQRLQAAIPDRKDAAPFERAAIDRQAHALNACDILRQFQSSDDYDPRPGSDRITAPVLSVNFADDMLNPPELLRLPSRANVHELMIRDPSQLYGHMTMMHTDVWEAGLKAFLLTVPGWPTD</sequence>
<evidence type="ECO:0000313" key="5">
    <source>
        <dbReference type="Proteomes" id="UP000248116"/>
    </source>
</evidence>
<evidence type="ECO:0000313" key="4">
    <source>
        <dbReference type="EMBL" id="PYD48121.1"/>
    </source>
</evidence>
<feature type="signal peptide" evidence="2">
    <location>
        <begin position="1"/>
        <end position="29"/>
    </location>
</feature>
<dbReference type="PANTHER" id="PTHR32268:SF11">
    <property type="entry name" value="HOMOSERINE O-ACETYLTRANSFERASE"/>
    <property type="match status" value="1"/>
</dbReference>
<keyword evidence="5" id="KW-1185">Reference proteome</keyword>
<name>A0ABX5P736_9PROT</name>
<dbReference type="Pfam" id="PF00561">
    <property type="entry name" value="Abhydrolase_1"/>
    <property type="match status" value="1"/>
</dbReference>
<accession>A0ABX5P736</accession>
<dbReference type="InterPro" id="IPR008220">
    <property type="entry name" value="HAT_MetX-like"/>
</dbReference>
<dbReference type="Proteomes" id="UP000248116">
    <property type="component" value="Unassembled WGS sequence"/>
</dbReference>
<organism evidence="4 5">
    <name type="scientific">Novacetimonas pomaceti</name>
    <dbReference type="NCBI Taxonomy" id="2021998"/>
    <lineage>
        <taxon>Bacteria</taxon>
        <taxon>Pseudomonadati</taxon>
        <taxon>Pseudomonadota</taxon>
        <taxon>Alphaproteobacteria</taxon>
        <taxon>Acetobacterales</taxon>
        <taxon>Acetobacteraceae</taxon>
        <taxon>Novacetimonas</taxon>
    </lineage>
</organism>
<dbReference type="InterPro" id="IPR000073">
    <property type="entry name" value="AB_hydrolase_1"/>
</dbReference>
<dbReference type="SUPFAM" id="SSF53474">
    <property type="entry name" value="alpha/beta-Hydrolases"/>
    <property type="match status" value="1"/>
</dbReference>
<keyword evidence="2" id="KW-0732">Signal</keyword>
<dbReference type="PANTHER" id="PTHR32268">
    <property type="entry name" value="HOMOSERINE O-ACETYLTRANSFERASE"/>
    <property type="match status" value="1"/>
</dbReference>
<dbReference type="InterPro" id="IPR029058">
    <property type="entry name" value="AB_hydrolase_fold"/>
</dbReference>
<comment type="caution">
    <text evidence="4">The sequence shown here is derived from an EMBL/GenBank/DDBJ whole genome shotgun (WGS) entry which is preliminary data.</text>
</comment>
<keyword evidence="1" id="KW-0808">Transferase</keyword>
<proteinExistence type="predicted"/>